<comment type="caution">
    <text evidence="1">The sequence shown here is derived from an EMBL/GenBank/DDBJ whole genome shotgun (WGS) entry which is preliminary data.</text>
</comment>
<keyword evidence="2" id="KW-1185">Reference proteome</keyword>
<dbReference type="EMBL" id="LSRX01000767">
    <property type="protein sequence ID" value="OLP89320.1"/>
    <property type="molecule type" value="Genomic_DNA"/>
</dbReference>
<accession>A0A1Q9D2A9</accession>
<name>A0A1Q9D2A9_SYMMI</name>
<proteinExistence type="predicted"/>
<dbReference type="Proteomes" id="UP000186817">
    <property type="component" value="Unassembled WGS sequence"/>
</dbReference>
<dbReference type="AlphaFoldDB" id="A0A1Q9D2A9"/>
<evidence type="ECO:0000313" key="2">
    <source>
        <dbReference type="Proteomes" id="UP000186817"/>
    </source>
</evidence>
<evidence type="ECO:0000313" key="1">
    <source>
        <dbReference type="EMBL" id="OLP89320.1"/>
    </source>
</evidence>
<reference evidence="1 2" key="1">
    <citation type="submission" date="2016-02" db="EMBL/GenBank/DDBJ databases">
        <title>Genome analysis of coral dinoflagellate symbionts highlights evolutionary adaptations to a symbiotic lifestyle.</title>
        <authorList>
            <person name="Aranda M."/>
            <person name="Li Y."/>
            <person name="Liew Y.J."/>
            <person name="Baumgarten S."/>
            <person name="Simakov O."/>
            <person name="Wilson M."/>
            <person name="Piel J."/>
            <person name="Ashoor H."/>
            <person name="Bougouffa S."/>
            <person name="Bajic V.B."/>
            <person name="Ryu T."/>
            <person name="Ravasi T."/>
            <person name="Bayer T."/>
            <person name="Micklem G."/>
            <person name="Kim H."/>
            <person name="Bhak J."/>
            <person name="Lajeunesse T.C."/>
            <person name="Voolstra C.R."/>
        </authorList>
    </citation>
    <scope>NUCLEOTIDE SEQUENCE [LARGE SCALE GENOMIC DNA]</scope>
    <source>
        <strain evidence="1 2">CCMP2467</strain>
    </source>
</reference>
<gene>
    <name evidence="1" type="ORF">AK812_SmicGene29252</name>
</gene>
<protein>
    <submittedName>
        <fullName evidence="1">Uncharacterized protein</fullName>
    </submittedName>
</protein>
<organism evidence="1 2">
    <name type="scientific">Symbiodinium microadriaticum</name>
    <name type="common">Dinoflagellate</name>
    <name type="synonym">Zooxanthella microadriatica</name>
    <dbReference type="NCBI Taxonomy" id="2951"/>
    <lineage>
        <taxon>Eukaryota</taxon>
        <taxon>Sar</taxon>
        <taxon>Alveolata</taxon>
        <taxon>Dinophyceae</taxon>
        <taxon>Suessiales</taxon>
        <taxon>Symbiodiniaceae</taxon>
        <taxon>Symbiodinium</taxon>
    </lineage>
</organism>
<sequence length="206" mass="22506">MADTEQPVIAPIAIASQRIEEARDSESQASLRLSSIIVFQTLMLSALSTIETTTALLPWLNLVESLLTGLGGHYSGLLVSSLDIWIQAMEIAEHLFILACQLYARIDKHIYEIQLPPTLLTGNWIVKGPFANQSMIAGLPSMLAEHLMALVRDFQIGTSIDADFIVPQQHDSWVKSALRCICAVLQSPLAFAGTSHPLQALLSQTD</sequence>